<dbReference type="GO" id="GO:0009986">
    <property type="term" value="C:cell surface"/>
    <property type="evidence" value="ECO:0007669"/>
    <property type="project" value="InterPro"/>
</dbReference>
<dbReference type="EMBL" id="KZ358452">
    <property type="protein sequence ID" value="PIO59213.1"/>
    <property type="molecule type" value="Genomic_DNA"/>
</dbReference>
<name>A0A2G9TMI6_TELCI</name>
<dbReference type="InterPro" id="IPR001534">
    <property type="entry name" value="Transthyretin-like"/>
</dbReference>
<keyword evidence="3" id="KW-0964">Secreted</keyword>
<dbReference type="Proteomes" id="UP000230423">
    <property type="component" value="Unassembled WGS sequence"/>
</dbReference>
<feature type="signal peptide" evidence="5">
    <location>
        <begin position="1"/>
        <end position="18"/>
    </location>
</feature>
<evidence type="ECO:0000256" key="1">
    <source>
        <dbReference type="ARBA" id="ARBA00004613"/>
    </source>
</evidence>
<sequence length="111" mass="12566">MHLMLILSLLSIVGVVTSNTECIWAIGKLVCNKNQTRVLNSVVEVWDKDGPRRIKLLDVLDPDDKAGVTVVDDENGIFEVEGCAKDFDWLGPIHLNRPEFFFKIRHKCNSD</sequence>
<gene>
    <name evidence="6" type="ORF">TELCIR_19330</name>
</gene>
<evidence type="ECO:0000313" key="7">
    <source>
        <dbReference type="Proteomes" id="UP000230423"/>
    </source>
</evidence>
<comment type="similarity">
    <text evidence="2">Belongs to the nematode transthyretin-like family.</text>
</comment>
<dbReference type="Gene3D" id="2.60.40.3330">
    <property type="match status" value="1"/>
</dbReference>
<organism evidence="6 7">
    <name type="scientific">Teladorsagia circumcincta</name>
    <name type="common">Brown stomach worm</name>
    <name type="synonym">Ostertagia circumcincta</name>
    <dbReference type="NCBI Taxonomy" id="45464"/>
    <lineage>
        <taxon>Eukaryota</taxon>
        <taxon>Metazoa</taxon>
        <taxon>Ecdysozoa</taxon>
        <taxon>Nematoda</taxon>
        <taxon>Chromadorea</taxon>
        <taxon>Rhabditida</taxon>
        <taxon>Rhabditina</taxon>
        <taxon>Rhabditomorpha</taxon>
        <taxon>Strongyloidea</taxon>
        <taxon>Trichostrongylidae</taxon>
        <taxon>Teladorsagia</taxon>
    </lineage>
</organism>
<accession>A0A2G9TMI6</accession>
<reference evidence="6 7" key="1">
    <citation type="submission" date="2015-09" db="EMBL/GenBank/DDBJ databases">
        <title>Draft genome of the parasitic nematode Teladorsagia circumcincta isolate WARC Sus (inbred).</title>
        <authorList>
            <person name="Mitreva M."/>
        </authorList>
    </citation>
    <scope>NUCLEOTIDE SEQUENCE [LARGE SCALE GENOMIC DNA]</scope>
    <source>
        <strain evidence="6 7">S</strain>
    </source>
</reference>
<feature type="chain" id="PRO_5013668277" evidence="5">
    <location>
        <begin position="19"/>
        <end position="111"/>
    </location>
</feature>
<evidence type="ECO:0000313" key="6">
    <source>
        <dbReference type="EMBL" id="PIO59213.1"/>
    </source>
</evidence>
<dbReference type="AlphaFoldDB" id="A0A2G9TMI6"/>
<keyword evidence="4 5" id="KW-0732">Signal</keyword>
<keyword evidence="7" id="KW-1185">Reference proteome</keyword>
<dbReference type="InterPro" id="IPR038479">
    <property type="entry name" value="Transthyretin-like_sf"/>
</dbReference>
<dbReference type="PANTHER" id="PTHR21700">
    <property type="entry name" value="TRANSTHYRETIN-LIKE FAMILY PROTEIN-RELATED"/>
    <property type="match status" value="1"/>
</dbReference>
<dbReference type="OrthoDB" id="5781683at2759"/>
<comment type="subcellular location">
    <subcellularLocation>
        <location evidence="1">Secreted</location>
    </subcellularLocation>
</comment>
<feature type="non-terminal residue" evidence="6">
    <location>
        <position position="111"/>
    </location>
</feature>
<proteinExistence type="inferred from homology"/>
<evidence type="ECO:0000256" key="5">
    <source>
        <dbReference type="SAM" id="SignalP"/>
    </source>
</evidence>
<evidence type="ECO:0000256" key="3">
    <source>
        <dbReference type="ARBA" id="ARBA00022525"/>
    </source>
</evidence>
<dbReference type="Pfam" id="PF01060">
    <property type="entry name" value="TTR-52"/>
    <property type="match status" value="1"/>
</dbReference>
<dbReference type="GO" id="GO:0005576">
    <property type="term" value="C:extracellular region"/>
    <property type="evidence" value="ECO:0007669"/>
    <property type="project" value="UniProtKB-SubCell"/>
</dbReference>
<evidence type="ECO:0000256" key="4">
    <source>
        <dbReference type="ARBA" id="ARBA00022729"/>
    </source>
</evidence>
<evidence type="ECO:0000256" key="2">
    <source>
        <dbReference type="ARBA" id="ARBA00010112"/>
    </source>
</evidence>
<protein>
    <submittedName>
        <fullName evidence="6">Transthyretin-like family protein</fullName>
    </submittedName>
</protein>
<dbReference type="PANTHER" id="PTHR21700:SF25">
    <property type="entry name" value="TRANSTHYRETIN-LIKE FAMILY PROTEIN"/>
    <property type="match status" value="1"/>
</dbReference>